<feature type="transmembrane region" description="Helical" evidence="14">
    <location>
        <begin position="290"/>
        <end position="308"/>
    </location>
</feature>
<comment type="caution">
    <text evidence="17">The sequence shown here is derived from an EMBL/GenBank/DDBJ whole genome shotgun (WGS) entry which is preliminary data.</text>
</comment>
<dbReference type="InterPro" id="IPR013014">
    <property type="entry name" value="PTS_EIIC_2"/>
</dbReference>
<evidence type="ECO:0000259" key="15">
    <source>
        <dbReference type="PROSITE" id="PS51099"/>
    </source>
</evidence>
<keyword evidence="10 14" id="KW-0812">Transmembrane</keyword>
<dbReference type="InterPro" id="IPR013011">
    <property type="entry name" value="PTS_EIIB_2"/>
</dbReference>
<keyword evidence="12 14" id="KW-1133">Transmembrane helix</keyword>
<name>A0ABY2VQ07_9PSED</name>
<keyword evidence="8 17" id="KW-0808">Transferase</keyword>
<dbReference type="NCBIfam" id="TIGR01427">
    <property type="entry name" value="PTS_IIC_fructo"/>
    <property type="match status" value="1"/>
</dbReference>
<reference evidence="17 18" key="1">
    <citation type="submission" date="2019-05" db="EMBL/GenBank/DDBJ databases">
        <title>Identification and Biocontrol Activity Analysis of Biocontrol Strain PF-1 Based on Genome-wide Data.</title>
        <authorList>
            <person name="Qi J."/>
        </authorList>
    </citation>
    <scope>NUCLEOTIDE SEQUENCE [LARGE SCALE GENOMIC DNA]</scope>
    <source>
        <strain evidence="17 18">PF-1</strain>
    </source>
</reference>
<keyword evidence="7" id="KW-0762">Sugar transport</keyword>
<dbReference type="CDD" id="cd05569">
    <property type="entry name" value="PTS_IIB_fructose"/>
    <property type="match status" value="2"/>
</dbReference>
<dbReference type="EC" id="2.7.1.202" evidence="3"/>
<dbReference type="Gene3D" id="3.40.50.2300">
    <property type="match status" value="2"/>
</dbReference>
<evidence type="ECO:0000256" key="1">
    <source>
        <dbReference type="ARBA" id="ARBA00001401"/>
    </source>
</evidence>
<dbReference type="InterPro" id="IPR003353">
    <property type="entry name" value="PTS_IIB_fruc"/>
</dbReference>
<keyword evidence="18" id="KW-1185">Reference proteome</keyword>
<sequence>MKLAIVTACPNGMVTSVLCARLLDAAAQRQGWSTSVEVHDEAHPERQLSAATIEAAEWVLVVSTGPVDMSRFVGKRVYRSSPSQALQDVDAVLRRGAEEAQVHVATEASAEPVLETGKRAPRLVAITACPTGVAHTFMAAEALQQTAKRLGYDLQVETQGSVGARNPLSAQAIAEADVVLLAADIEVPTERFAGKRIYRCGTGVALKQSEATLNKALAEGRLESSTAGAQTPAKQEKTGVYKHLLTGVSFMLPMVVAGGLMIALSFVFGITAFKEEGTLAAALMQIGGETAFKLMVPLLAGYIAYSIADRPGLAPGMIGGMLASTLGAGFIGGIVAGFLAGYAAKAINKYARLPQSLEALKPILIIPLLASLFTGLVMIYVVGKPVAGMLEALTHFLDSMGTTNAILLGVLLGGMMCVDLGGPINKAAYAFSVGLLASQSYAPMAATMAAGMVPPIGLGIATFIARRKFAQTEREAGKAALVLGLCFISEGAIPFAAKDPLRVIPASIAGGALTGALSMYFGCKLMAPHGGLFVMLIPNAINHALLYLLAIVAGSLLTAVVYALVKRSETVELALEPAKAA</sequence>
<keyword evidence="4" id="KW-0813">Transport</keyword>
<dbReference type="InterPro" id="IPR003352">
    <property type="entry name" value="PTS_EIIC"/>
</dbReference>
<evidence type="ECO:0000256" key="13">
    <source>
        <dbReference type="ARBA" id="ARBA00023136"/>
    </source>
</evidence>
<dbReference type="PROSITE" id="PS51099">
    <property type="entry name" value="PTS_EIIB_TYPE_2"/>
    <property type="match status" value="2"/>
</dbReference>
<evidence type="ECO:0000256" key="9">
    <source>
        <dbReference type="ARBA" id="ARBA00022683"/>
    </source>
</evidence>
<keyword evidence="9" id="KW-0598">Phosphotransferase system</keyword>
<gene>
    <name evidence="17" type="ORF">FEF10_17060</name>
</gene>
<dbReference type="InterPro" id="IPR003501">
    <property type="entry name" value="PTS_EIIB_2/3"/>
</dbReference>
<keyword evidence="5" id="KW-1003">Cell membrane</keyword>
<evidence type="ECO:0000256" key="4">
    <source>
        <dbReference type="ARBA" id="ARBA00022448"/>
    </source>
</evidence>
<feature type="transmembrane region" description="Helical" evidence="14">
    <location>
        <begin position="404"/>
        <end position="424"/>
    </location>
</feature>
<proteinExistence type="predicted"/>
<dbReference type="InterPro" id="IPR050864">
    <property type="entry name" value="Bacterial_PTS_Sugar_Transport"/>
</dbReference>
<dbReference type="Proteomes" id="UP000310095">
    <property type="component" value="Unassembled WGS sequence"/>
</dbReference>
<evidence type="ECO:0000256" key="14">
    <source>
        <dbReference type="SAM" id="Phobius"/>
    </source>
</evidence>
<dbReference type="PANTHER" id="PTHR30505">
    <property type="entry name" value="FRUCTOSE-LIKE PERMEASE"/>
    <property type="match status" value="1"/>
</dbReference>
<dbReference type="GO" id="GO:0016740">
    <property type="term" value="F:transferase activity"/>
    <property type="evidence" value="ECO:0007669"/>
    <property type="project" value="UniProtKB-KW"/>
</dbReference>
<feature type="domain" description="PTS EIIC type-2" evidence="16">
    <location>
        <begin position="240"/>
        <end position="575"/>
    </location>
</feature>
<dbReference type="InterPro" id="IPR006327">
    <property type="entry name" value="PTS_IIC_fruc"/>
</dbReference>
<feature type="transmembrane region" description="Helical" evidence="14">
    <location>
        <begin position="476"/>
        <end position="497"/>
    </location>
</feature>
<dbReference type="PROSITE" id="PS51104">
    <property type="entry name" value="PTS_EIIC_TYPE_2"/>
    <property type="match status" value="1"/>
</dbReference>
<evidence type="ECO:0000256" key="11">
    <source>
        <dbReference type="ARBA" id="ARBA00022777"/>
    </source>
</evidence>
<evidence type="ECO:0000313" key="17">
    <source>
        <dbReference type="EMBL" id="TMM64924.1"/>
    </source>
</evidence>
<keyword evidence="6" id="KW-0597">Phosphoprotein</keyword>
<protein>
    <recommendedName>
        <fullName evidence="3">protein-N(pi)-phosphohistidine--D-fructose phosphotransferase</fullName>
        <ecNumber evidence="3">2.7.1.202</ecNumber>
    </recommendedName>
</protein>
<dbReference type="NCBIfam" id="NF007783">
    <property type="entry name" value="PRK10474.1"/>
    <property type="match status" value="2"/>
</dbReference>
<comment type="catalytic activity">
    <reaction evidence="1">
        <text>D-fructose(out) + N(pros)-phospho-L-histidyl-[protein] = D-fructose 1-phosphate(in) + L-histidyl-[protein]</text>
        <dbReference type="Rhea" id="RHEA:49252"/>
        <dbReference type="Rhea" id="RHEA-COMP:9745"/>
        <dbReference type="Rhea" id="RHEA-COMP:9746"/>
        <dbReference type="ChEBI" id="CHEBI:29979"/>
        <dbReference type="ChEBI" id="CHEBI:37721"/>
        <dbReference type="ChEBI" id="CHEBI:58674"/>
        <dbReference type="ChEBI" id="CHEBI:64837"/>
        <dbReference type="EC" id="2.7.1.202"/>
    </reaction>
</comment>
<evidence type="ECO:0000256" key="8">
    <source>
        <dbReference type="ARBA" id="ARBA00022679"/>
    </source>
</evidence>
<feature type="transmembrane region" description="Helical" evidence="14">
    <location>
        <begin position="363"/>
        <end position="383"/>
    </location>
</feature>
<organism evidence="17 18">
    <name type="scientific">Pseudomonas protegens</name>
    <dbReference type="NCBI Taxonomy" id="380021"/>
    <lineage>
        <taxon>Bacteria</taxon>
        <taxon>Pseudomonadati</taxon>
        <taxon>Pseudomonadota</taxon>
        <taxon>Gammaproteobacteria</taxon>
        <taxon>Pseudomonadales</taxon>
        <taxon>Pseudomonadaceae</taxon>
        <taxon>Pseudomonas</taxon>
    </lineage>
</organism>
<dbReference type="NCBIfam" id="TIGR00829">
    <property type="entry name" value="FRU"/>
    <property type="match status" value="1"/>
</dbReference>
<evidence type="ECO:0000256" key="2">
    <source>
        <dbReference type="ARBA" id="ARBA00004429"/>
    </source>
</evidence>
<evidence type="ECO:0000256" key="5">
    <source>
        <dbReference type="ARBA" id="ARBA00022475"/>
    </source>
</evidence>
<dbReference type="PANTHER" id="PTHR30505:SF0">
    <property type="entry name" value="FRUCTOSE-LIKE PTS SYSTEM EIIBC COMPONENT-RELATED"/>
    <property type="match status" value="1"/>
</dbReference>
<evidence type="ECO:0000256" key="10">
    <source>
        <dbReference type="ARBA" id="ARBA00022692"/>
    </source>
</evidence>
<evidence type="ECO:0000259" key="16">
    <source>
        <dbReference type="PROSITE" id="PS51104"/>
    </source>
</evidence>
<feature type="transmembrane region" description="Helical" evidence="14">
    <location>
        <begin position="244"/>
        <end position="270"/>
    </location>
</feature>
<evidence type="ECO:0000256" key="12">
    <source>
        <dbReference type="ARBA" id="ARBA00022989"/>
    </source>
</evidence>
<feature type="transmembrane region" description="Helical" evidence="14">
    <location>
        <begin position="503"/>
        <end position="523"/>
    </location>
</feature>
<evidence type="ECO:0000256" key="7">
    <source>
        <dbReference type="ARBA" id="ARBA00022597"/>
    </source>
</evidence>
<comment type="subcellular location">
    <subcellularLocation>
        <location evidence="2">Cell inner membrane</location>
        <topology evidence="2">Multi-pass membrane protein</topology>
    </subcellularLocation>
</comment>
<evidence type="ECO:0000313" key="18">
    <source>
        <dbReference type="Proteomes" id="UP000310095"/>
    </source>
</evidence>
<keyword evidence="11" id="KW-0418">Kinase</keyword>
<feature type="transmembrane region" description="Helical" evidence="14">
    <location>
        <begin position="544"/>
        <end position="565"/>
    </location>
</feature>
<dbReference type="Pfam" id="PF02378">
    <property type="entry name" value="PTS_EIIC"/>
    <property type="match status" value="1"/>
</dbReference>
<dbReference type="SUPFAM" id="SSF52794">
    <property type="entry name" value="PTS system IIB component-like"/>
    <property type="match status" value="2"/>
</dbReference>
<dbReference type="RefSeq" id="WP_011059217.1">
    <property type="nucleotide sequence ID" value="NZ_CP022097.2"/>
</dbReference>
<feature type="domain" description="PTS EIIB type-2" evidence="15">
    <location>
        <begin position="123"/>
        <end position="218"/>
    </location>
</feature>
<feature type="domain" description="PTS EIIB type-2" evidence="15">
    <location>
        <begin position="1"/>
        <end position="98"/>
    </location>
</feature>
<keyword evidence="13 14" id="KW-0472">Membrane</keyword>
<evidence type="ECO:0000256" key="3">
    <source>
        <dbReference type="ARBA" id="ARBA00012799"/>
    </source>
</evidence>
<dbReference type="EMBL" id="VAVY01000002">
    <property type="protein sequence ID" value="TMM64924.1"/>
    <property type="molecule type" value="Genomic_DNA"/>
</dbReference>
<dbReference type="Pfam" id="PF02302">
    <property type="entry name" value="PTS_IIB"/>
    <property type="match status" value="2"/>
</dbReference>
<feature type="transmembrane region" description="Helical" evidence="14">
    <location>
        <begin position="320"/>
        <end position="343"/>
    </location>
</feature>
<evidence type="ECO:0000256" key="6">
    <source>
        <dbReference type="ARBA" id="ARBA00022553"/>
    </source>
</evidence>
<feature type="transmembrane region" description="Helical" evidence="14">
    <location>
        <begin position="444"/>
        <end position="464"/>
    </location>
</feature>
<accession>A0ABY2VQ07</accession>
<dbReference type="InterPro" id="IPR036095">
    <property type="entry name" value="PTS_EIIB-like_sf"/>
</dbReference>